<evidence type="ECO:0000256" key="1">
    <source>
        <dbReference type="SAM" id="MobiDB-lite"/>
    </source>
</evidence>
<feature type="region of interest" description="Disordered" evidence="1">
    <location>
        <begin position="378"/>
        <end position="433"/>
    </location>
</feature>
<keyword evidence="2" id="KW-0812">Transmembrane</keyword>
<keyword evidence="2" id="KW-1133">Transmembrane helix</keyword>
<keyword evidence="4" id="KW-1185">Reference proteome</keyword>
<feature type="transmembrane region" description="Helical" evidence="2">
    <location>
        <begin position="77"/>
        <end position="97"/>
    </location>
</feature>
<sequence>MAPPIWLVLRGIKEGSETSFSAAAERRNPSYSEPLVGMVISVILAMVSLVIISSFLTQRYLAVKLWSRLPFVQYLVFAIYADSFLFVFATGILQFGFGVGYSVSVCESAILLCLACYVTTKILIYMFLVEKAFIIRSGSKRRRMTSKLYLFNSFGMIGVYCVVVVMNFIYRITRVENGQCIIGMRKEAMIPLISFDLLVNIYLTLVFLIPLSRTYTWKNFVHTPGSRRLRTVAMRTFVGCVCTLTSSVVNLSVLMALDGEPGWVCLMCCNSDILFSAIVIQWVTSRDSTSSAASTDSVSGGASRPRSQHNNHTSHGGEELAGLENSHHRCNVNNRQKDSLEGDKKQQARNKSLNRKGLVSSTDAIVADAAEMSINHAEFGGDGDVSPRSTEVNTVCYDDGRDKETNRRPYTSGSLTRTTTTTTTNNPHDDDGAAAGRFPRLPPALATSTVRHHTSEVRVDVDYGATSLSSREIADGEEARLGNSIVIGSGTSVCGVTDVTGGGRWTKQPPAWSPGTGPGL</sequence>
<feature type="compositionally biased region" description="Basic and acidic residues" evidence="1">
    <location>
        <begin position="335"/>
        <end position="346"/>
    </location>
</feature>
<evidence type="ECO:0000313" key="4">
    <source>
        <dbReference type="Proteomes" id="UP000280685"/>
    </source>
</evidence>
<reference evidence="3" key="1">
    <citation type="submission" date="2018-02" db="EMBL/GenBank/DDBJ databases">
        <authorList>
            <person name="Silar P."/>
        </authorList>
    </citation>
    <scope>NUCLEOTIDE SEQUENCE [LARGE SCALE GENOMIC DNA]</scope>
    <source>
        <strain evidence="3">T</strain>
    </source>
</reference>
<feature type="transmembrane region" description="Helical" evidence="2">
    <location>
        <begin position="232"/>
        <end position="255"/>
    </location>
</feature>
<dbReference type="PANTHER" id="PTHR38848:SF3">
    <property type="entry name" value="G-PROTEIN COUPLED RECEPTORS FAMILY 3 PROFILE DOMAIN-CONTAINING PROTEIN"/>
    <property type="match status" value="1"/>
</dbReference>
<proteinExistence type="predicted"/>
<feature type="transmembrane region" description="Helical" evidence="2">
    <location>
        <begin position="109"/>
        <end position="128"/>
    </location>
</feature>
<name>A0ABY6S727_PODCO</name>
<evidence type="ECO:0000313" key="3">
    <source>
        <dbReference type="EMBL" id="VBB77311.1"/>
    </source>
</evidence>
<protein>
    <submittedName>
        <fullName evidence="3">Uncharacterized protein</fullName>
    </submittedName>
</protein>
<feature type="region of interest" description="Disordered" evidence="1">
    <location>
        <begin position="500"/>
        <end position="520"/>
    </location>
</feature>
<feature type="region of interest" description="Disordered" evidence="1">
    <location>
        <begin position="290"/>
        <end position="358"/>
    </location>
</feature>
<dbReference type="Proteomes" id="UP000280685">
    <property type="component" value="Chromosome 3"/>
</dbReference>
<feature type="transmembrane region" description="Helical" evidence="2">
    <location>
        <begin position="35"/>
        <end position="56"/>
    </location>
</feature>
<feature type="compositionally biased region" description="Low complexity" evidence="1">
    <location>
        <begin position="290"/>
        <end position="303"/>
    </location>
</feature>
<evidence type="ECO:0000256" key="2">
    <source>
        <dbReference type="SAM" id="Phobius"/>
    </source>
</evidence>
<organism evidence="3 4">
    <name type="scientific">Podospora comata</name>
    <dbReference type="NCBI Taxonomy" id="48703"/>
    <lineage>
        <taxon>Eukaryota</taxon>
        <taxon>Fungi</taxon>
        <taxon>Dikarya</taxon>
        <taxon>Ascomycota</taxon>
        <taxon>Pezizomycotina</taxon>
        <taxon>Sordariomycetes</taxon>
        <taxon>Sordariomycetidae</taxon>
        <taxon>Sordariales</taxon>
        <taxon>Podosporaceae</taxon>
        <taxon>Podospora</taxon>
    </lineage>
</organism>
<gene>
    <name evidence="3" type="ORF">PODCO_306700</name>
</gene>
<keyword evidence="2" id="KW-0472">Membrane</keyword>
<feature type="transmembrane region" description="Helical" evidence="2">
    <location>
        <begin position="149"/>
        <end position="170"/>
    </location>
</feature>
<feature type="compositionally biased region" description="Basic and acidic residues" evidence="1">
    <location>
        <begin position="398"/>
        <end position="407"/>
    </location>
</feature>
<dbReference type="PANTHER" id="PTHR38848">
    <property type="entry name" value="G-PROTEIN COUPLED RECEPTORS FAMILY 3 PROFILE DOMAIN-CONTAINING PROTEIN"/>
    <property type="match status" value="1"/>
</dbReference>
<accession>A0ABY6S727</accession>
<feature type="transmembrane region" description="Helical" evidence="2">
    <location>
        <begin position="190"/>
        <end position="211"/>
    </location>
</feature>
<dbReference type="EMBL" id="LR026966">
    <property type="protein sequence ID" value="VBB77311.1"/>
    <property type="molecule type" value="Genomic_DNA"/>
</dbReference>